<dbReference type="Pfam" id="PF00584">
    <property type="entry name" value="SecE"/>
    <property type="match status" value="1"/>
</dbReference>
<dbReference type="GO" id="GO:0009306">
    <property type="term" value="P:protein secretion"/>
    <property type="evidence" value="ECO:0007669"/>
    <property type="project" value="UniProtKB-UniRule"/>
</dbReference>
<keyword evidence="7 8" id="KW-0472">Membrane</keyword>
<dbReference type="OrthoDB" id="9805743at2"/>
<dbReference type="GO" id="GO:0043952">
    <property type="term" value="P:protein transport by the Sec complex"/>
    <property type="evidence" value="ECO:0007669"/>
    <property type="project" value="UniProtKB-UniRule"/>
</dbReference>
<sequence>MAKTTDHGEVVVKPNVFMRIGLFIKQIIDELRKVVTPTRKQLFYWSLASFIFVVLLMVLVTLMDTGLGKLAFLIFG</sequence>
<evidence type="ECO:0000256" key="3">
    <source>
        <dbReference type="ARBA" id="ARBA00022692"/>
    </source>
</evidence>
<evidence type="ECO:0000313" key="10">
    <source>
        <dbReference type="Proteomes" id="UP000218399"/>
    </source>
</evidence>
<comment type="subunit">
    <text evidence="8">Component of the Sec protein translocase complex. Heterotrimer consisting of SecY, SecE and SecG subunits. The heterotrimers can form oligomers, although 1 heterotrimer is thought to be able to translocate proteins. Interacts with the ribosome. Interacts with SecDF, and other proteins may be involved. Interacts with SecA.</text>
</comment>
<comment type="similarity">
    <text evidence="8">Belongs to the SecE/SEC61-gamma family.</text>
</comment>
<dbReference type="GO" id="GO:0005886">
    <property type="term" value="C:plasma membrane"/>
    <property type="evidence" value="ECO:0007669"/>
    <property type="project" value="UniProtKB-SubCell"/>
</dbReference>
<dbReference type="GO" id="GO:0006605">
    <property type="term" value="P:protein targeting"/>
    <property type="evidence" value="ECO:0007669"/>
    <property type="project" value="UniProtKB-UniRule"/>
</dbReference>
<comment type="caution">
    <text evidence="9">The sequence shown here is derived from an EMBL/GenBank/DDBJ whole genome shotgun (WGS) entry which is preliminary data.</text>
</comment>
<evidence type="ECO:0000313" key="9">
    <source>
        <dbReference type="EMBL" id="PAU67729.1"/>
    </source>
</evidence>
<dbReference type="Gene3D" id="1.20.5.1030">
    <property type="entry name" value="Preprotein translocase secy subunit"/>
    <property type="match status" value="1"/>
</dbReference>
<dbReference type="AlphaFoldDB" id="A0A2A2EEU0"/>
<dbReference type="InterPro" id="IPR005807">
    <property type="entry name" value="SecE_bac"/>
</dbReference>
<evidence type="ECO:0000256" key="1">
    <source>
        <dbReference type="ARBA" id="ARBA00004370"/>
    </source>
</evidence>
<dbReference type="GO" id="GO:0065002">
    <property type="term" value="P:intracellular protein transmembrane transport"/>
    <property type="evidence" value="ECO:0007669"/>
    <property type="project" value="UniProtKB-UniRule"/>
</dbReference>
<evidence type="ECO:0000256" key="8">
    <source>
        <dbReference type="HAMAP-Rule" id="MF_00422"/>
    </source>
</evidence>
<evidence type="ECO:0000256" key="5">
    <source>
        <dbReference type="ARBA" id="ARBA00022989"/>
    </source>
</evidence>
<dbReference type="InterPro" id="IPR038379">
    <property type="entry name" value="SecE_sf"/>
</dbReference>
<accession>A0A2A2EEU0</accession>
<dbReference type="GO" id="GO:0008320">
    <property type="term" value="F:protein transmembrane transporter activity"/>
    <property type="evidence" value="ECO:0007669"/>
    <property type="project" value="UniProtKB-UniRule"/>
</dbReference>
<evidence type="ECO:0000256" key="2">
    <source>
        <dbReference type="ARBA" id="ARBA00022448"/>
    </source>
</evidence>
<dbReference type="InterPro" id="IPR001901">
    <property type="entry name" value="Translocase_SecE/Sec61-g"/>
</dbReference>
<comment type="function">
    <text evidence="8">Essential subunit of the Sec protein translocation channel SecYEG. Clamps together the 2 halves of SecY. May contact the channel plug during translocation.</text>
</comment>
<evidence type="ECO:0000256" key="7">
    <source>
        <dbReference type="ARBA" id="ARBA00023136"/>
    </source>
</evidence>
<keyword evidence="2 8" id="KW-0813">Transport</keyword>
<reference evidence="9 10" key="1">
    <citation type="journal article" date="2017" name="ISME J.">
        <title>Unveiling bifidobacterial biogeography across the mammalian branch of the tree of life.</title>
        <authorList>
            <person name="Milani C."/>
            <person name="Mangifesta M."/>
            <person name="Mancabelli L."/>
            <person name="Lugli G.A."/>
            <person name="James K."/>
            <person name="Duranti S."/>
            <person name="Turroni F."/>
            <person name="Ferrario C."/>
            <person name="Ossiprandi M.C."/>
            <person name="van Sinderen D."/>
            <person name="Ventura M."/>
        </authorList>
    </citation>
    <scope>NUCLEOTIDE SEQUENCE [LARGE SCALE GENOMIC DNA]</scope>
    <source>
        <strain evidence="10">Ham19E</strain>
    </source>
</reference>
<gene>
    <name evidence="8" type="primary">secE</name>
    <name evidence="9" type="ORF">B1526_1037</name>
</gene>
<organism evidence="9 10">
    <name type="scientific">Bifidobacterium criceti</name>
    <dbReference type="NCBI Taxonomy" id="1960969"/>
    <lineage>
        <taxon>Bacteria</taxon>
        <taxon>Bacillati</taxon>
        <taxon>Actinomycetota</taxon>
        <taxon>Actinomycetes</taxon>
        <taxon>Bifidobacteriales</taxon>
        <taxon>Bifidobacteriaceae</taxon>
        <taxon>Bifidobacterium</taxon>
    </lineage>
</organism>
<keyword evidence="10" id="KW-1185">Reference proteome</keyword>
<comment type="subcellular location">
    <subcellularLocation>
        <location evidence="8">Cell membrane</location>
        <topology evidence="8">Single-pass membrane protein</topology>
    </subcellularLocation>
    <subcellularLocation>
        <location evidence="1">Membrane</location>
    </subcellularLocation>
</comment>
<dbReference type="NCBIfam" id="TIGR00964">
    <property type="entry name" value="secE_bact"/>
    <property type="match status" value="1"/>
</dbReference>
<keyword evidence="8" id="KW-1003">Cell membrane</keyword>
<feature type="transmembrane region" description="Helical" evidence="8">
    <location>
        <begin position="42"/>
        <end position="63"/>
    </location>
</feature>
<name>A0A2A2EEU0_9BIFI</name>
<dbReference type="HAMAP" id="MF_00422">
    <property type="entry name" value="SecE"/>
    <property type="match status" value="1"/>
</dbReference>
<protein>
    <recommendedName>
        <fullName evidence="8">Protein translocase subunit SecE</fullName>
    </recommendedName>
</protein>
<evidence type="ECO:0000256" key="4">
    <source>
        <dbReference type="ARBA" id="ARBA00022927"/>
    </source>
</evidence>
<dbReference type="EMBL" id="MVOH01000011">
    <property type="protein sequence ID" value="PAU67729.1"/>
    <property type="molecule type" value="Genomic_DNA"/>
</dbReference>
<keyword evidence="6 8" id="KW-0811">Translocation</keyword>
<dbReference type="Proteomes" id="UP000218399">
    <property type="component" value="Unassembled WGS sequence"/>
</dbReference>
<keyword evidence="3 8" id="KW-0812">Transmembrane</keyword>
<keyword evidence="5 8" id="KW-1133">Transmembrane helix</keyword>
<dbReference type="RefSeq" id="WP_095615039.1">
    <property type="nucleotide sequence ID" value="NZ_MVOH01000011.1"/>
</dbReference>
<keyword evidence="4 8" id="KW-0653">Protein transport</keyword>
<evidence type="ECO:0000256" key="6">
    <source>
        <dbReference type="ARBA" id="ARBA00023010"/>
    </source>
</evidence>
<proteinExistence type="inferred from homology"/>